<comment type="caution">
    <text evidence="3">The sequence shown here is derived from an EMBL/GenBank/DDBJ whole genome shotgun (WGS) entry which is preliminary data.</text>
</comment>
<dbReference type="PROSITE" id="PS51352">
    <property type="entry name" value="THIOREDOXIN_2"/>
    <property type="match status" value="1"/>
</dbReference>
<dbReference type="PANTHER" id="PTHR42852">
    <property type="entry name" value="THIOL:DISULFIDE INTERCHANGE PROTEIN DSBE"/>
    <property type="match status" value="1"/>
</dbReference>
<feature type="domain" description="Thioredoxin" evidence="2">
    <location>
        <begin position="37"/>
        <end position="177"/>
    </location>
</feature>
<name>A0ABT9G3J8_LEPDI</name>
<dbReference type="Proteomes" id="UP001235760">
    <property type="component" value="Unassembled WGS sequence"/>
</dbReference>
<dbReference type="InterPro" id="IPR050553">
    <property type="entry name" value="Thioredoxin_ResA/DsbE_sf"/>
</dbReference>
<evidence type="ECO:0000259" key="2">
    <source>
        <dbReference type="PROSITE" id="PS51352"/>
    </source>
</evidence>
<reference evidence="3 4" key="1">
    <citation type="submission" date="2023-08" db="EMBL/GenBank/DDBJ databases">
        <authorList>
            <person name="Roldan D.M."/>
            <person name="Menes R.J."/>
        </authorList>
    </citation>
    <scope>NUCLEOTIDE SEQUENCE [LARGE SCALE GENOMIC DNA]</scope>
    <source>
        <strain evidence="3 4">CCM 2812</strain>
    </source>
</reference>
<dbReference type="Pfam" id="PF08534">
    <property type="entry name" value="Redoxin"/>
    <property type="match status" value="1"/>
</dbReference>
<proteinExistence type="predicted"/>
<dbReference type="CDD" id="cd02966">
    <property type="entry name" value="TlpA_like_family"/>
    <property type="match status" value="1"/>
</dbReference>
<gene>
    <name evidence="3" type="ORF">Q8X39_10475</name>
</gene>
<feature type="transmembrane region" description="Helical" evidence="1">
    <location>
        <begin position="15"/>
        <end position="36"/>
    </location>
</feature>
<accession>A0ABT9G3J8</accession>
<dbReference type="RefSeq" id="WP_305749618.1">
    <property type="nucleotide sequence ID" value="NZ_JAUZEE010000005.1"/>
</dbReference>
<organism evidence="3 4">
    <name type="scientific">Leptothrix discophora</name>
    <dbReference type="NCBI Taxonomy" id="89"/>
    <lineage>
        <taxon>Bacteria</taxon>
        <taxon>Pseudomonadati</taxon>
        <taxon>Pseudomonadota</taxon>
        <taxon>Betaproteobacteria</taxon>
        <taxon>Burkholderiales</taxon>
        <taxon>Sphaerotilaceae</taxon>
        <taxon>Leptothrix</taxon>
    </lineage>
</organism>
<dbReference type="InterPro" id="IPR013766">
    <property type="entry name" value="Thioredoxin_domain"/>
</dbReference>
<dbReference type="InterPro" id="IPR013740">
    <property type="entry name" value="Redoxin"/>
</dbReference>
<evidence type="ECO:0000256" key="1">
    <source>
        <dbReference type="SAM" id="Phobius"/>
    </source>
</evidence>
<keyword evidence="4" id="KW-1185">Reference proteome</keyword>
<sequence length="182" mass="19287">MTSAPLATVSTRRRLLLASVGGLTAGVAGLGALAWWQTRPKAASEVGYVRMDGSPAQLSGLRGQVVLVNFWATTCAICRQEMPALVALQQRHAAHGFQTLAVAMQYDAPAAVVNYLMARPLPFEVTIDNTGAIARAFGGVQGTPTSVLIDRRGQIVWQHVGAPDFLALERRVTQLLAQPAAG</sequence>
<dbReference type="EMBL" id="JAUZEE010000005">
    <property type="protein sequence ID" value="MDP4301060.1"/>
    <property type="molecule type" value="Genomic_DNA"/>
</dbReference>
<dbReference type="InterPro" id="IPR036249">
    <property type="entry name" value="Thioredoxin-like_sf"/>
</dbReference>
<keyword evidence="1" id="KW-0812">Transmembrane</keyword>
<evidence type="ECO:0000313" key="3">
    <source>
        <dbReference type="EMBL" id="MDP4301060.1"/>
    </source>
</evidence>
<keyword evidence="1" id="KW-0472">Membrane</keyword>
<keyword evidence="1" id="KW-1133">Transmembrane helix</keyword>
<dbReference type="Gene3D" id="3.40.30.10">
    <property type="entry name" value="Glutaredoxin"/>
    <property type="match status" value="1"/>
</dbReference>
<protein>
    <submittedName>
        <fullName evidence="3">Redoxin family protein</fullName>
    </submittedName>
</protein>
<evidence type="ECO:0000313" key="4">
    <source>
        <dbReference type="Proteomes" id="UP001235760"/>
    </source>
</evidence>
<dbReference type="PANTHER" id="PTHR42852:SF18">
    <property type="entry name" value="CHROMOSOME UNDETERMINED SCAFFOLD_47, WHOLE GENOME SHOTGUN SEQUENCE"/>
    <property type="match status" value="1"/>
</dbReference>
<dbReference type="SUPFAM" id="SSF52833">
    <property type="entry name" value="Thioredoxin-like"/>
    <property type="match status" value="1"/>
</dbReference>